<name>A0A3D0ZQ93_UNCKA</name>
<dbReference type="Proteomes" id="UP000263336">
    <property type="component" value="Unassembled WGS sequence"/>
</dbReference>
<proteinExistence type="predicted"/>
<evidence type="ECO:0000313" key="3">
    <source>
        <dbReference type="EMBL" id="HCC42369.1"/>
    </source>
</evidence>
<accession>A0A3D0ZQ93</accession>
<gene>
    <name evidence="3" type="ORF">DEP93_02765</name>
</gene>
<keyword evidence="2" id="KW-0812">Transmembrane</keyword>
<keyword evidence="2" id="KW-1133">Transmembrane helix</keyword>
<dbReference type="AlphaFoldDB" id="A0A3D0ZQ93"/>
<comment type="caution">
    <text evidence="3">The sequence shown here is derived from an EMBL/GenBank/DDBJ whole genome shotgun (WGS) entry which is preliminary data.</text>
</comment>
<dbReference type="EMBL" id="DOZN01000018">
    <property type="protein sequence ID" value="HCC42369.1"/>
    <property type="molecule type" value="Genomic_DNA"/>
</dbReference>
<reference evidence="3 4" key="1">
    <citation type="journal article" date="2018" name="Nat. Biotechnol.">
        <title>A standardized bacterial taxonomy based on genome phylogeny substantially revises the tree of life.</title>
        <authorList>
            <person name="Parks D.H."/>
            <person name="Chuvochina M."/>
            <person name="Waite D.W."/>
            <person name="Rinke C."/>
            <person name="Skarshewski A."/>
            <person name="Chaumeil P.A."/>
            <person name="Hugenholtz P."/>
        </authorList>
    </citation>
    <scope>NUCLEOTIDE SEQUENCE [LARGE SCALE GENOMIC DNA]</scope>
    <source>
        <strain evidence="3">UBA11701</strain>
    </source>
</reference>
<organism evidence="3 4">
    <name type="scientific">candidate division WWE3 bacterium</name>
    <dbReference type="NCBI Taxonomy" id="2053526"/>
    <lineage>
        <taxon>Bacteria</taxon>
        <taxon>Katanobacteria</taxon>
    </lineage>
</organism>
<keyword evidence="2" id="KW-0472">Membrane</keyword>
<evidence type="ECO:0000256" key="2">
    <source>
        <dbReference type="SAM" id="Phobius"/>
    </source>
</evidence>
<protein>
    <submittedName>
        <fullName evidence="3">Uncharacterized protein</fullName>
    </submittedName>
</protein>
<evidence type="ECO:0000313" key="4">
    <source>
        <dbReference type="Proteomes" id="UP000263336"/>
    </source>
</evidence>
<sequence>MTNRTKTTLNMSLLPLVVIVVLMIGAGYFLLQGEVKLPGFNKGTQIRRLDGFPTVVSTDTALEKQRRVIKSPEELAEFLNYIDPTGLTEVRDSVNFDREFLLAVSSDLQDETGHKMRIKKVYEDKNAKHLLVLIEETDKGDNCEVEVEGNVTADVVAISKTDYEISFDRVKKVENCEKEEAPAEETEQQPAGEKTSPQQ</sequence>
<evidence type="ECO:0000256" key="1">
    <source>
        <dbReference type="SAM" id="MobiDB-lite"/>
    </source>
</evidence>
<feature type="region of interest" description="Disordered" evidence="1">
    <location>
        <begin position="176"/>
        <end position="199"/>
    </location>
</feature>
<feature type="transmembrane region" description="Helical" evidence="2">
    <location>
        <begin position="12"/>
        <end position="31"/>
    </location>
</feature>